<dbReference type="SUPFAM" id="SSF53633">
    <property type="entry name" value="Carbamate kinase-like"/>
    <property type="match status" value="1"/>
</dbReference>
<evidence type="ECO:0000256" key="9">
    <source>
        <dbReference type="HAMAP-Rule" id="MF_00082"/>
    </source>
</evidence>
<keyword evidence="4 9" id="KW-0808">Transferase</keyword>
<evidence type="ECO:0000256" key="5">
    <source>
        <dbReference type="ARBA" id="ARBA00022741"/>
    </source>
</evidence>
<dbReference type="GO" id="GO:0003991">
    <property type="term" value="F:acetylglutamate kinase activity"/>
    <property type="evidence" value="ECO:0007669"/>
    <property type="project" value="UniProtKB-EC"/>
</dbReference>
<dbReference type="HAMAP" id="MF_00082">
    <property type="entry name" value="ArgB"/>
    <property type="match status" value="1"/>
</dbReference>
<keyword evidence="2 9" id="KW-0055">Arginine biosynthesis</keyword>
<dbReference type="EMBL" id="JAWCUA010000010">
    <property type="protein sequence ID" value="MDU0114612.1"/>
    <property type="molecule type" value="Genomic_DNA"/>
</dbReference>
<sequence>MSTTNLASPIVFKLGGEALTDKVALAEFLQQIANIKQTRPVVIVHGGGPQVEEMMLATQLDTTKVDGVRATPLTHLPFVVGALAGVASQQLLAACKSLQVNAVALSLADADLFDAHIKSEKLGAVGEVQPNNPSAINALLDNGFVVLINSIGCDANGQTLNINADDAAVATAKLLQADLCLLSNVAGVLDAEKQLIQSLDKESISNLIHTGVIRDGMVVKVNAAYDAARLLRRPVHIGSWQDSNALNKLHLSEQIQLGTQINA</sequence>
<dbReference type="Proteomes" id="UP001257914">
    <property type="component" value="Unassembled WGS sequence"/>
</dbReference>
<comment type="catalytic activity">
    <reaction evidence="8 9">
        <text>N-acetyl-L-glutamate + ATP = N-acetyl-L-glutamyl 5-phosphate + ADP</text>
        <dbReference type="Rhea" id="RHEA:14629"/>
        <dbReference type="ChEBI" id="CHEBI:30616"/>
        <dbReference type="ChEBI" id="CHEBI:44337"/>
        <dbReference type="ChEBI" id="CHEBI:57936"/>
        <dbReference type="ChEBI" id="CHEBI:456216"/>
        <dbReference type="EC" id="2.7.2.8"/>
    </reaction>
</comment>
<keyword evidence="3 9" id="KW-0028">Amino-acid biosynthesis</keyword>
<organism evidence="11 12">
    <name type="scientific">Psychrosphaera aquimarina</name>
    <dbReference type="NCBI Taxonomy" id="2044854"/>
    <lineage>
        <taxon>Bacteria</taxon>
        <taxon>Pseudomonadati</taxon>
        <taxon>Pseudomonadota</taxon>
        <taxon>Gammaproteobacteria</taxon>
        <taxon>Alteromonadales</taxon>
        <taxon>Pseudoalteromonadaceae</taxon>
        <taxon>Psychrosphaera</taxon>
    </lineage>
</organism>
<evidence type="ECO:0000313" key="11">
    <source>
        <dbReference type="EMBL" id="MDU0114612.1"/>
    </source>
</evidence>
<reference evidence="11 12" key="1">
    <citation type="submission" date="2023-10" db="EMBL/GenBank/DDBJ databases">
        <title>Psychrosphaera aquimaarina strain SW33 isolated from seawater.</title>
        <authorList>
            <person name="Bayburt H."/>
            <person name="Kim J.M."/>
            <person name="Choi B.J."/>
            <person name="Jeon C.O."/>
        </authorList>
    </citation>
    <scope>NUCLEOTIDE SEQUENCE [LARGE SCALE GENOMIC DNA]</scope>
    <source>
        <strain evidence="11 12">KCTC 52743</strain>
    </source>
</reference>
<dbReference type="Gene3D" id="3.40.1160.10">
    <property type="entry name" value="Acetylglutamate kinase-like"/>
    <property type="match status" value="1"/>
</dbReference>
<evidence type="ECO:0000256" key="1">
    <source>
        <dbReference type="ARBA" id="ARBA00004828"/>
    </source>
</evidence>
<dbReference type="InterPro" id="IPR037528">
    <property type="entry name" value="ArgB"/>
</dbReference>
<feature type="site" description="Transition state stabilizer" evidence="9">
    <location>
        <position position="13"/>
    </location>
</feature>
<dbReference type="InterPro" id="IPR004662">
    <property type="entry name" value="AcgluKinase_fam"/>
</dbReference>
<keyword evidence="5 9" id="KW-0547">Nucleotide-binding</keyword>
<evidence type="ECO:0000259" key="10">
    <source>
        <dbReference type="Pfam" id="PF00696"/>
    </source>
</evidence>
<feature type="domain" description="Aspartate/glutamate/uridylate kinase" evidence="10">
    <location>
        <begin position="10"/>
        <end position="238"/>
    </location>
</feature>
<evidence type="ECO:0000313" key="12">
    <source>
        <dbReference type="Proteomes" id="UP001257914"/>
    </source>
</evidence>
<keyword evidence="12" id="KW-1185">Reference proteome</keyword>
<proteinExistence type="inferred from homology"/>
<protein>
    <recommendedName>
        <fullName evidence="9">Acetylglutamate kinase</fullName>
        <ecNumber evidence="9">2.7.2.8</ecNumber>
    </recommendedName>
    <alternativeName>
        <fullName evidence="9">N-acetyl-L-glutamate 5-phosphotransferase</fullName>
    </alternativeName>
    <alternativeName>
        <fullName evidence="9">NAG kinase</fullName>
        <shortName evidence="9">NAGK</shortName>
    </alternativeName>
</protein>
<dbReference type="Pfam" id="PF00696">
    <property type="entry name" value="AA_kinase"/>
    <property type="match status" value="1"/>
</dbReference>
<dbReference type="RefSeq" id="WP_315948291.1">
    <property type="nucleotide sequence ID" value="NZ_JAWCUA010000010.1"/>
</dbReference>
<feature type="binding site" evidence="9">
    <location>
        <position position="161"/>
    </location>
    <ligand>
        <name>substrate</name>
    </ligand>
</feature>
<evidence type="ECO:0000256" key="2">
    <source>
        <dbReference type="ARBA" id="ARBA00022571"/>
    </source>
</evidence>
<dbReference type="InterPro" id="IPR001048">
    <property type="entry name" value="Asp/Glu/Uridylate_kinase"/>
</dbReference>
<evidence type="ECO:0000256" key="8">
    <source>
        <dbReference type="ARBA" id="ARBA00048141"/>
    </source>
</evidence>
<dbReference type="InterPro" id="IPR036393">
    <property type="entry name" value="AceGlu_kinase-like_sf"/>
</dbReference>
<evidence type="ECO:0000256" key="7">
    <source>
        <dbReference type="ARBA" id="ARBA00022840"/>
    </source>
</evidence>
<comment type="subcellular location">
    <subcellularLocation>
        <location evidence="9">Cytoplasm</location>
    </subcellularLocation>
</comment>
<evidence type="ECO:0000256" key="6">
    <source>
        <dbReference type="ARBA" id="ARBA00022777"/>
    </source>
</evidence>
<dbReference type="PANTHER" id="PTHR23342">
    <property type="entry name" value="N-ACETYLGLUTAMATE SYNTHASE"/>
    <property type="match status" value="1"/>
</dbReference>
<feature type="site" description="Transition state stabilizer" evidence="9">
    <location>
        <position position="220"/>
    </location>
</feature>
<feature type="binding site" evidence="9">
    <location>
        <position position="69"/>
    </location>
    <ligand>
        <name>substrate</name>
    </ligand>
</feature>
<name>A0ABU3R558_9GAMM</name>
<keyword evidence="7 9" id="KW-0067">ATP-binding</keyword>
<dbReference type="NCBIfam" id="TIGR00761">
    <property type="entry name" value="argB"/>
    <property type="match status" value="1"/>
</dbReference>
<gene>
    <name evidence="9 11" type="primary">argB</name>
    <name evidence="11" type="ORF">RT723_16775</name>
</gene>
<evidence type="ECO:0000256" key="4">
    <source>
        <dbReference type="ARBA" id="ARBA00022679"/>
    </source>
</evidence>
<comment type="similarity">
    <text evidence="9">Belongs to the acetylglutamate kinase family. ArgB subfamily.</text>
</comment>
<dbReference type="EC" id="2.7.2.8" evidence="9"/>
<feature type="binding site" evidence="9">
    <location>
        <begin position="47"/>
        <end position="48"/>
    </location>
    <ligand>
        <name>substrate</name>
    </ligand>
</feature>
<evidence type="ECO:0000256" key="3">
    <source>
        <dbReference type="ARBA" id="ARBA00022605"/>
    </source>
</evidence>
<dbReference type="PANTHER" id="PTHR23342:SF0">
    <property type="entry name" value="N-ACETYLGLUTAMATE SYNTHASE, MITOCHONDRIAL"/>
    <property type="match status" value="1"/>
</dbReference>
<keyword evidence="9" id="KW-0963">Cytoplasm</keyword>
<comment type="pathway">
    <text evidence="1 9">Amino-acid biosynthesis; L-arginine biosynthesis; N(2)-acetyl-L-ornithine from L-glutamate: step 2/4.</text>
</comment>
<dbReference type="PIRSF" id="PIRSF000728">
    <property type="entry name" value="NAGK"/>
    <property type="match status" value="1"/>
</dbReference>
<comment type="function">
    <text evidence="9">Catalyzes the ATP-dependent phosphorylation of N-acetyl-L-glutamate.</text>
</comment>
<keyword evidence="6 9" id="KW-0418">Kinase</keyword>
<accession>A0ABU3R558</accession>
<comment type="caution">
    <text evidence="11">The sequence shown here is derived from an EMBL/GenBank/DDBJ whole genome shotgun (WGS) entry which is preliminary data.</text>
</comment>